<keyword evidence="9" id="KW-0812">Transmembrane</keyword>
<dbReference type="SUPFAM" id="SSF55781">
    <property type="entry name" value="GAF domain-like"/>
    <property type="match status" value="1"/>
</dbReference>
<comment type="catalytic activity">
    <reaction evidence="1">
        <text>ATP + protein L-histidine = ADP + protein N-phospho-L-histidine.</text>
        <dbReference type="EC" id="2.7.13.3"/>
    </reaction>
</comment>
<proteinExistence type="predicted"/>
<dbReference type="Pfam" id="PF07730">
    <property type="entry name" value="HisKA_3"/>
    <property type="match status" value="1"/>
</dbReference>
<dbReference type="GO" id="GO:0000155">
    <property type="term" value="F:phosphorelay sensor kinase activity"/>
    <property type="evidence" value="ECO:0007669"/>
    <property type="project" value="InterPro"/>
</dbReference>
<accession>A0A1W1UE18</accession>
<dbReference type="GO" id="GO:0046983">
    <property type="term" value="F:protein dimerization activity"/>
    <property type="evidence" value="ECO:0007669"/>
    <property type="project" value="InterPro"/>
</dbReference>
<keyword evidence="12" id="KW-1185">Reference proteome</keyword>
<evidence type="ECO:0000256" key="8">
    <source>
        <dbReference type="ARBA" id="ARBA00023012"/>
    </source>
</evidence>
<feature type="transmembrane region" description="Helical" evidence="9">
    <location>
        <begin position="145"/>
        <end position="168"/>
    </location>
</feature>
<dbReference type="GO" id="GO:0005524">
    <property type="term" value="F:ATP binding"/>
    <property type="evidence" value="ECO:0007669"/>
    <property type="project" value="UniProtKB-KW"/>
</dbReference>
<dbReference type="PANTHER" id="PTHR24421">
    <property type="entry name" value="NITRATE/NITRITE SENSOR PROTEIN NARX-RELATED"/>
    <property type="match status" value="1"/>
</dbReference>
<dbReference type="OrthoDB" id="227596at2"/>
<evidence type="ECO:0000256" key="7">
    <source>
        <dbReference type="ARBA" id="ARBA00022840"/>
    </source>
</evidence>
<evidence type="ECO:0000256" key="5">
    <source>
        <dbReference type="ARBA" id="ARBA00022741"/>
    </source>
</evidence>
<reference evidence="11 12" key="1">
    <citation type="submission" date="2017-04" db="EMBL/GenBank/DDBJ databases">
        <authorList>
            <person name="Afonso C.L."/>
            <person name="Miller P.J."/>
            <person name="Scott M.A."/>
            <person name="Spackman E."/>
            <person name="Goraichik I."/>
            <person name="Dimitrov K.M."/>
            <person name="Suarez D.L."/>
            <person name="Swayne D.E."/>
        </authorList>
    </citation>
    <scope>NUCLEOTIDE SEQUENCE [LARGE SCALE GENOMIC DNA]</scope>
    <source>
        <strain evidence="11 12">KR-140</strain>
    </source>
</reference>
<dbReference type="InterPro" id="IPR003594">
    <property type="entry name" value="HATPase_dom"/>
</dbReference>
<feature type="transmembrane region" description="Helical" evidence="9">
    <location>
        <begin position="64"/>
        <end position="86"/>
    </location>
</feature>
<evidence type="ECO:0000256" key="3">
    <source>
        <dbReference type="ARBA" id="ARBA00022553"/>
    </source>
</evidence>
<dbReference type="Pfam" id="PF02518">
    <property type="entry name" value="HATPase_c"/>
    <property type="match status" value="1"/>
</dbReference>
<dbReference type="PANTHER" id="PTHR24421:SF10">
    <property type="entry name" value="NITRATE_NITRITE SENSOR PROTEIN NARQ"/>
    <property type="match status" value="1"/>
</dbReference>
<feature type="transmembrane region" description="Helical" evidence="9">
    <location>
        <begin position="252"/>
        <end position="273"/>
    </location>
</feature>
<evidence type="ECO:0000313" key="11">
    <source>
        <dbReference type="EMBL" id="SMB79327.1"/>
    </source>
</evidence>
<dbReference type="SMART" id="SM00387">
    <property type="entry name" value="HATPase_c"/>
    <property type="match status" value="1"/>
</dbReference>
<protein>
    <recommendedName>
        <fullName evidence="2">histidine kinase</fullName>
        <ecNumber evidence="2">2.7.13.3</ecNumber>
    </recommendedName>
</protein>
<dbReference type="EMBL" id="FWWU01000003">
    <property type="protein sequence ID" value="SMB79327.1"/>
    <property type="molecule type" value="Genomic_DNA"/>
</dbReference>
<feature type="transmembrane region" description="Helical" evidence="9">
    <location>
        <begin position="115"/>
        <end position="133"/>
    </location>
</feature>
<evidence type="ECO:0000256" key="1">
    <source>
        <dbReference type="ARBA" id="ARBA00000085"/>
    </source>
</evidence>
<feature type="transmembrane region" description="Helical" evidence="9">
    <location>
        <begin position="219"/>
        <end position="246"/>
    </location>
</feature>
<dbReference type="InterPro" id="IPR005467">
    <property type="entry name" value="His_kinase_dom"/>
</dbReference>
<dbReference type="InterPro" id="IPR050482">
    <property type="entry name" value="Sensor_HK_TwoCompSys"/>
</dbReference>
<dbReference type="Proteomes" id="UP000192582">
    <property type="component" value="Unassembled WGS sequence"/>
</dbReference>
<dbReference type="Gene3D" id="3.30.565.10">
    <property type="entry name" value="Histidine kinase-like ATPase, C-terminal domain"/>
    <property type="match status" value="1"/>
</dbReference>
<feature type="transmembrane region" description="Helical" evidence="9">
    <location>
        <begin position="93"/>
        <end position="109"/>
    </location>
</feature>
<evidence type="ECO:0000313" key="12">
    <source>
        <dbReference type="Proteomes" id="UP000192582"/>
    </source>
</evidence>
<keyword evidence="9" id="KW-0472">Membrane</keyword>
<dbReference type="STRING" id="695939.SAMN00790413_05887"/>
<evidence type="ECO:0000256" key="2">
    <source>
        <dbReference type="ARBA" id="ARBA00012438"/>
    </source>
</evidence>
<evidence type="ECO:0000256" key="6">
    <source>
        <dbReference type="ARBA" id="ARBA00022777"/>
    </source>
</evidence>
<sequence length="610" mass="64517">MPSRTSMRVTAGLPQALRVWTLPALVLLAAAPVLFLSLHAHWLDLVWSVRGLDDRTWTPFLTRLRLVLDGTALGLGAGAAALVLRFETGRDRVVLAALLATLGVLSSGLVPLGVWTAPLLWVTLAGLGGVWTLGQRQNTRSARHWGEAALLLCLLVFAASSLPTDLLGRPTLLGSLRLGAWWNELGRPALRDLGFLAFLMGAALVWLERRPGALQSGLARVGVLVGLAGFTALVYVGVVGGIGALVGAENSLWLGMVAAILIATGFGSVRAALIHAVNRLLYGLRDDPFLMTQRLALELARAPDPRARLEAALDLLSVSLRLPGVALHLLGGEVLTCGEVGSHAVSWPLVVGGERVGTLVAAPRGAREALSPADHRLLGVVADQLADAAHAWQLGEALRASRERLVRAGEDERRRLRRDLHDGLGPALSGLGLKLEAARMLLERAPERANAHLTALQDDVRESVGEVRRLVHDLRPPKLDDLGLLGALEEVLTGVRSGGVAATLETPAVLPPLGAAAEVAVYRIAQEALTNVVKHAQAGHVTLRLQLESGRLTVEIEDDGVGLPDVREPGVGSQSMRERAEALSGTLIWLKARGGGTLVRATLPLGEGPP</sequence>
<dbReference type="GO" id="GO:0016020">
    <property type="term" value="C:membrane"/>
    <property type="evidence" value="ECO:0007669"/>
    <property type="project" value="InterPro"/>
</dbReference>
<dbReference type="CDD" id="cd16917">
    <property type="entry name" value="HATPase_UhpB-NarQ-NarX-like"/>
    <property type="match status" value="1"/>
</dbReference>
<feature type="domain" description="Histidine kinase" evidence="10">
    <location>
        <begin position="419"/>
        <end position="607"/>
    </location>
</feature>
<name>A0A1W1UE18_9DEIO</name>
<keyword evidence="4" id="KW-0808">Transferase</keyword>
<keyword evidence="7" id="KW-0067">ATP-binding</keyword>
<keyword evidence="3" id="KW-0597">Phosphoprotein</keyword>
<dbReference type="EC" id="2.7.13.3" evidence="2"/>
<keyword evidence="5" id="KW-0547">Nucleotide-binding</keyword>
<dbReference type="InterPro" id="IPR036890">
    <property type="entry name" value="HATPase_C_sf"/>
</dbReference>
<evidence type="ECO:0000259" key="10">
    <source>
        <dbReference type="PROSITE" id="PS50109"/>
    </source>
</evidence>
<dbReference type="RefSeq" id="WP_084045493.1">
    <property type="nucleotide sequence ID" value="NZ_FWWU01000003.1"/>
</dbReference>
<evidence type="ECO:0000256" key="4">
    <source>
        <dbReference type="ARBA" id="ARBA00022679"/>
    </source>
</evidence>
<dbReference type="InterPro" id="IPR011712">
    <property type="entry name" value="Sig_transdc_His_kin_sub3_dim/P"/>
</dbReference>
<dbReference type="AlphaFoldDB" id="A0A1W1UE18"/>
<gene>
    <name evidence="11" type="ORF">SAMN00790413_05887</name>
</gene>
<keyword evidence="8" id="KW-0902">Two-component regulatory system</keyword>
<feature type="transmembrane region" description="Helical" evidence="9">
    <location>
        <begin position="188"/>
        <end position="207"/>
    </location>
</feature>
<dbReference type="Gene3D" id="1.20.5.1930">
    <property type="match status" value="1"/>
</dbReference>
<organism evidence="11 12">
    <name type="scientific">Deinococcus hopiensis KR-140</name>
    <dbReference type="NCBI Taxonomy" id="695939"/>
    <lineage>
        <taxon>Bacteria</taxon>
        <taxon>Thermotogati</taxon>
        <taxon>Deinococcota</taxon>
        <taxon>Deinococci</taxon>
        <taxon>Deinococcales</taxon>
        <taxon>Deinococcaceae</taxon>
        <taxon>Deinococcus</taxon>
    </lineage>
</organism>
<keyword evidence="6 11" id="KW-0418">Kinase</keyword>
<dbReference type="SUPFAM" id="SSF55874">
    <property type="entry name" value="ATPase domain of HSP90 chaperone/DNA topoisomerase II/histidine kinase"/>
    <property type="match status" value="1"/>
</dbReference>
<keyword evidence="9" id="KW-1133">Transmembrane helix</keyword>
<dbReference type="PROSITE" id="PS50109">
    <property type="entry name" value="HIS_KIN"/>
    <property type="match status" value="1"/>
</dbReference>
<evidence type="ECO:0000256" key="9">
    <source>
        <dbReference type="SAM" id="Phobius"/>
    </source>
</evidence>